<gene>
    <name evidence="1" type="ORF">CgunFtcFv8_027164</name>
</gene>
<evidence type="ECO:0000313" key="2">
    <source>
        <dbReference type="Proteomes" id="UP001331515"/>
    </source>
</evidence>
<name>A0AAN8DX71_CHAGU</name>
<sequence length="82" mass="9235">MKCGCFCFMLQQSESLPAHDVVWAHRTCLAHPSQPRYRTLISQQGNGPSVMTEHWQALTEDSSAKRNRSVSFHGEVTGICEE</sequence>
<organism evidence="1 2">
    <name type="scientific">Champsocephalus gunnari</name>
    <name type="common">Mackerel icefish</name>
    <dbReference type="NCBI Taxonomy" id="52237"/>
    <lineage>
        <taxon>Eukaryota</taxon>
        <taxon>Metazoa</taxon>
        <taxon>Chordata</taxon>
        <taxon>Craniata</taxon>
        <taxon>Vertebrata</taxon>
        <taxon>Euteleostomi</taxon>
        <taxon>Actinopterygii</taxon>
        <taxon>Neopterygii</taxon>
        <taxon>Teleostei</taxon>
        <taxon>Neoteleostei</taxon>
        <taxon>Acanthomorphata</taxon>
        <taxon>Eupercaria</taxon>
        <taxon>Perciformes</taxon>
        <taxon>Notothenioidei</taxon>
        <taxon>Channichthyidae</taxon>
        <taxon>Champsocephalus</taxon>
    </lineage>
</organism>
<keyword evidence="2" id="KW-1185">Reference proteome</keyword>
<dbReference type="Proteomes" id="UP001331515">
    <property type="component" value="Unassembled WGS sequence"/>
</dbReference>
<proteinExistence type="predicted"/>
<comment type="caution">
    <text evidence="1">The sequence shown here is derived from an EMBL/GenBank/DDBJ whole genome shotgun (WGS) entry which is preliminary data.</text>
</comment>
<dbReference type="EMBL" id="JAURVH010001516">
    <property type="protein sequence ID" value="KAK5930972.1"/>
    <property type="molecule type" value="Genomic_DNA"/>
</dbReference>
<accession>A0AAN8DX71</accession>
<evidence type="ECO:0000313" key="1">
    <source>
        <dbReference type="EMBL" id="KAK5930972.1"/>
    </source>
</evidence>
<dbReference type="AlphaFoldDB" id="A0AAN8DX71"/>
<reference evidence="1 2" key="1">
    <citation type="journal article" date="2023" name="Mol. Biol. Evol.">
        <title>Genomics of Secondarily Temperate Adaptation in the Only Non-Antarctic Icefish.</title>
        <authorList>
            <person name="Rivera-Colon A.G."/>
            <person name="Rayamajhi N."/>
            <person name="Minhas B.F."/>
            <person name="Madrigal G."/>
            <person name="Bilyk K.T."/>
            <person name="Yoon V."/>
            <person name="Hune M."/>
            <person name="Gregory S."/>
            <person name="Cheng C.H.C."/>
            <person name="Catchen J.M."/>
        </authorList>
    </citation>
    <scope>NUCLEOTIDE SEQUENCE [LARGE SCALE GENOMIC DNA]</scope>
    <source>
        <tissue evidence="1">White muscle</tissue>
    </source>
</reference>
<protein>
    <submittedName>
        <fullName evidence="1">Uncharacterized protein</fullName>
    </submittedName>
</protein>